<organism evidence="1">
    <name type="scientific">Leptotrichia rugosa</name>
    <dbReference type="NCBI Taxonomy" id="3239302"/>
    <lineage>
        <taxon>Bacteria</taxon>
        <taxon>Fusobacteriati</taxon>
        <taxon>Fusobacteriota</taxon>
        <taxon>Fusobacteriia</taxon>
        <taxon>Fusobacteriales</taxon>
        <taxon>Leptotrichiaceae</taxon>
        <taxon>Leptotrichia</taxon>
    </lineage>
</organism>
<protein>
    <recommendedName>
        <fullName evidence="2">Flavodoxin-like fold domain-containing protein</fullName>
    </recommendedName>
</protein>
<gene>
    <name evidence="1" type="ORF">AB8B22_01505</name>
</gene>
<dbReference type="Gene3D" id="3.40.50.360">
    <property type="match status" value="1"/>
</dbReference>
<dbReference type="EMBL" id="CP165644">
    <property type="protein sequence ID" value="XDU67112.1"/>
    <property type="molecule type" value="Genomic_DNA"/>
</dbReference>
<accession>A0AB39VIL5</accession>
<name>A0AB39VIL5_9FUSO</name>
<proteinExistence type="predicted"/>
<dbReference type="AlphaFoldDB" id="A0AB39VIL5"/>
<dbReference type="SUPFAM" id="SSF52218">
    <property type="entry name" value="Flavoproteins"/>
    <property type="match status" value="1"/>
</dbReference>
<dbReference type="InterPro" id="IPR029039">
    <property type="entry name" value="Flavoprotein-like_sf"/>
</dbReference>
<reference evidence="1" key="1">
    <citation type="submission" date="2024-07" db="EMBL/GenBank/DDBJ databases">
        <authorList>
            <person name="Li X.-J."/>
            <person name="Wang X."/>
        </authorList>
    </citation>
    <scope>NUCLEOTIDE SEQUENCE</scope>
    <source>
        <strain evidence="1">HSP-334</strain>
    </source>
</reference>
<evidence type="ECO:0000313" key="1">
    <source>
        <dbReference type="EMBL" id="XDU67112.1"/>
    </source>
</evidence>
<dbReference type="KEGG" id="lrug:AB8B22_01505"/>
<dbReference type="RefSeq" id="WP_369711328.1">
    <property type="nucleotide sequence ID" value="NZ_CP165644.1"/>
</dbReference>
<sequence>MKITLINGSPKAIKSNSEILGNYLSSLLKENEIKKYYSISFKLNDKMKNEIYNSDVLIFLFPLYVDGIPSNLLKLLVEFEKEKVIKSGSKIYCAVNNGFYEGKQNHLAILQMKNWCEKVQAKWGQGVGVGAGELLPYLKKCKFGKGPLKNLGKALEKFSDNILTLKSDENIYINQNWLRILYFVQGSISWVLKARKNNLRVKDLFRKSNKL</sequence>
<evidence type="ECO:0008006" key="2">
    <source>
        <dbReference type="Google" id="ProtNLM"/>
    </source>
</evidence>